<keyword evidence="3" id="KW-1185">Reference proteome</keyword>
<organism evidence="2 3">
    <name type="scientific">Muricoccus pecuniae</name>
    <dbReference type="NCBI Taxonomy" id="693023"/>
    <lineage>
        <taxon>Bacteria</taxon>
        <taxon>Pseudomonadati</taxon>
        <taxon>Pseudomonadota</taxon>
        <taxon>Alphaproteobacteria</taxon>
        <taxon>Acetobacterales</taxon>
        <taxon>Roseomonadaceae</taxon>
        <taxon>Muricoccus</taxon>
    </lineage>
</organism>
<dbReference type="Proteomes" id="UP000580654">
    <property type="component" value="Unassembled WGS sequence"/>
</dbReference>
<protein>
    <submittedName>
        <fullName evidence="2">Uncharacterized protein</fullName>
    </submittedName>
</protein>
<evidence type="ECO:0000313" key="3">
    <source>
        <dbReference type="Proteomes" id="UP000580654"/>
    </source>
</evidence>
<proteinExistence type="predicted"/>
<name>A0A840Y894_9PROT</name>
<comment type="caution">
    <text evidence="2">The sequence shown here is derived from an EMBL/GenBank/DDBJ whole genome shotgun (WGS) entry which is preliminary data.</text>
</comment>
<dbReference type="AlphaFoldDB" id="A0A840Y894"/>
<evidence type="ECO:0000313" key="2">
    <source>
        <dbReference type="EMBL" id="MBB5696366.1"/>
    </source>
</evidence>
<sequence length="80" mass="8616">MTPPLTPADPADLEEAVHYALRFGLTGKPHGKRIREDGRALAAVVVVHLAQANYRVFRGPPLRDHTAGGDRPGRVDGRGP</sequence>
<evidence type="ECO:0000256" key="1">
    <source>
        <dbReference type="SAM" id="MobiDB-lite"/>
    </source>
</evidence>
<gene>
    <name evidence="2" type="ORF">FHS87_004437</name>
</gene>
<reference evidence="2 3" key="1">
    <citation type="submission" date="2020-08" db="EMBL/GenBank/DDBJ databases">
        <title>Genomic Encyclopedia of Type Strains, Phase IV (KMG-IV): sequencing the most valuable type-strain genomes for metagenomic binning, comparative biology and taxonomic classification.</title>
        <authorList>
            <person name="Goeker M."/>
        </authorList>
    </citation>
    <scope>NUCLEOTIDE SEQUENCE [LARGE SCALE GENOMIC DNA]</scope>
    <source>
        <strain evidence="2 3">DSM 25622</strain>
    </source>
</reference>
<feature type="compositionally biased region" description="Basic and acidic residues" evidence="1">
    <location>
        <begin position="61"/>
        <end position="80"/>
    </location>
</feature>
<feature type="region of interest" description="Disordered" evidence="1">
    <location>
        <begin position="59"/>
        <end position="80"/>
    </location>
</feature>
<accession>A0A840Y894</accession>
<dbReference type="EMBL" id="JACIJD010000039">
    <property type="protein sequence ID" value="MBB5696366.1"/>
    <property type="molecule type" value="Genomic_DNA"/>
</dbReference>